<name>A0ABV2WC36_9ACTN</name>
<proteinExistence type="predicted"/>
<sequence>MARGHGRILTSIWEDADFLELDERQQRLYLFLISQPNLNHAGLLDLTLRRWARKARGLTSAELEKLLHALEDSRFIVMDDDTEELLIRSFVRNDGVWRMPKVMGAMVSGALEISSPRLQQALLTEMDRIPLEELSNEPAKLRNGTEGPSIRQQVCAHINTLRKAFGTPDPDPSRRGSGTPSATPSETPSDTPAEGDDEGGPKASTRGRAGAHLRAAPAPAPTPAPTPAPEEEGGGLANRPNLPAVPAKPSRPDGLAHIDDEDAGFTLTDEMRRWAHRDGYASLIDLDHSTAQFVSHYRATGARRKSWPDAWQKWIRDDHKRAAERRQRPGTVLQLPSGQTLTGTDAKVAGWLALASGEETS</sequence>
<dbReference type="RefSeq" id="WP_359655377.1">
    <property type="nucleotide sequence ID" value="NZ_JBEXZP010000082.1"/>
</dbReference>
<feature type="region of interest" description="Disordered" evidence="1">
    <location>
        <begin position="163"/>
        <end position="259"/>
    </location>
</feature>
<comment type="caution">
    <text evidence="2">The sequence shown here is derived from an EMBL/GenBank/DDBJ whole genome shotgun (WGS) entry which is preliminary data.</text>
</comment>
<feature type="compositionally biased region" description="Pro residues" evidence="1">
    <location>
        <begin position="218"/>
        <end position="228"/>
    </location>
</feature>
<evidence type="ECO:0000313" key="2">
    <source>
        <dbReference type="EMBL" id="MEU0710924.1"/>
    </source>
</evidence>
<evidence type="ECO:0000256" key="1">
    <source>
        <dbReference type="SAM" id="MobiDB-lite"/>
    </source>
</evidence>
<protein>
    <submittedName>
        <fullName evidence="2">Uncharacterized protein</fullName>
    </submittedName>
</protein>
<dbReference type="EMBL" id="JBEXZR010000029">
    <property type="protein sequence ID" value="MEU0710924.1"/>
    <property type="molecule type" value="Genomic_DNA"/>
</dbReference>
<feature type="compositionally biased region" description="Polar residues" evidence="1">
    <location>
        <begin position="176"/>
        <end position="190"/>
    </location>
</feature>
<gene>
    <name evidence="2" type="ORF">ABZ508_26535</name>
</gene>
<accession>A0ABV2WC36</accession>
<dbReference type="Proteomes" id="UP001550378">
    <property type="component" value="Unassembled WGS sequence"/>
</dbReference>
<feature type="compositionally biased region" description="Low complexity" evidence="1">
    <location>
        <begin position="206"/>
        <end position="217"/>
    </location>
</feature>
<organism evidence="2 3">
    <name type="scientific">Streptomyces lavendulocolor</name>
    <dbReference type="NCBI Taxonomy" id="67316"/>
    <lineage>
        <taxon>Bacteria</taxon>
        <taxon>Bacillati</taxon>
        <taxon>Actinomycetota</taxon>
        <taxon>Actinomycetes</taxon>
        <taxon>Kitasatosporales</taxon>
        <taxon>Streptomycetaceae</taxon>
        <taxon>Streptomyces</taxon>
    </lineage>
</organism>
<reference evidence="2 3" key="1">
    <citation type="submission" date="2024-06" db="EMBL/GenBank/DDBJ databases">
        <title>The Natural Products Discovery Center: Release of the First 8490 Sequenced Strains for Exploring Actinobacteria Biosynthetic Diversity.</title>
        <authorList>
            <person name="Kalkreuter E."/>
            <person name="Kautsar S.A."/>
            <person name="Yang D."/>
            <person name="Bader C.D."/>
            <person name="Teijaro C.N."/>
            <person name="Fluegel L."/>
            <person name="Davis C.M."/>
            <person name="Simpson J.R."/>
            <person name="Lauterbach L."/>
            <person name="Steele A.D."/>
            <person name="Gui C."/>
            <person name="Meng S."/>
            <person name="Li G."/>
            <person name="Viehrig K."/>
            <person name="Ye F."/>
            <person name="Su P."/>
            <person name="Kiefer A.F."/>
            <person name="Nichols A."/>
            <person name="Cepeda A.J."/>
            <person name="Yan W."/>
            <person name="Fan B."/>
            <person name="Jiang Y."/>
            <person name="Adhikari A."/>
            <person name="Zheng C.-J."/>
            <person name="Schuster L."/>
            <person name="Cowan T.M."/>
            <person name="Smanski M.J."/>
            <person name="Chevrette M.G."/>
            <person name="De Carvalho L.P.S."/>
            <person name="Shen B."/>
        </authorList>
    </citation>
    <scope>NUCLEOTIDE SEQUENCE [LARGE SCALE GENOMIC DNA]</scope>
    <source>
        <strain evidence="2 3">NPDC006337</strain>
    </source>
</reference>
<keyword evidence="3" id="KW-1185">Reference proteome</keyword>
<evidence type="ECO:0000313" key="3">
    <source>
        <dbReference type="Proteomes" id="UP001550378"/>
    </source>
</evidence>